<dbReference type="PANTHER" id="PTHR12277">
    <property type="entry name" value="ALPHA/BETA HYDROLASE DOMAIN-CONTAINING PROTEIN"/>
    <property type="match status" value="1"/>
</dbReference>
<keyword evidence="1" id="KW-1133">Transmembrane helix</keyword>
<dbReference type="SUPFAM" id="SSF53474">
    <property type="entry name" value="alpha/beta-Hydrolases"/>
    <property type="match status" value="1"/>
</dbReference>
<comment type="caution">
    <text evidence="3">The sequence shown here is derived from an EMBL/GenBank/DDBJ whole genome shotgun (WGS) entry which is preliminary data.</text>
</comment>
<sequence>MISLQIKHIEQKLKNNMLIINIFAILLFVILYLFFCIFLFHPKLIYQPEIRPSNKDFEYFVEGTEQIKIKTADEIELDIFILNNNSDIDLIYLHGQSINLEIQKNKCKLLSDNFNCNVIMPFYRQYLYNGGHAGEVELMLDIEGMSRYIVENRNKNKLIIFGTSLGCATANYLATILPQNYQFLVILENPFINLNYMANDRMGKLYWIKFLLTEEWPNDQRVKYLKNQKIPTMFIVSNKDETIKNYHSMHLIKMMGDTACSYVIMEEATHTNAFTYDGFYIEILKFINKYFD</sequence>
<feature type="transmembrane region" description="Helical" evidence="1">
    <location>
        <begin position="20"/>
        <end position="40"/>
    </location>
</feature>
<evidence type="ECO:0000313" key="4">
    <source>
        <dbReference type="Proteomes" id="UP001516464"/>
    </source>
</evidence>
<protein>
    <submittedName>
        <fullName evidence="3">Protein ABHD13</fullName>
    </submittedName>
</protein>
<dbReference type="Gene3D" id="3.40.50.1820">
    <property type="entry name" value="alpha/beta hydrolase"/>
    <property type="match status" value="1"/>
</dbReference>
<feature type="domain" description="Peptidase S9 prolyl oligopeptidase catalytic" evidence="2">
    <location>
        <begin position="154"/>
        <end position="289"/>
    </location>
</feature>
<name>A0ABQ7HWF6_9MICR</name>
<accession>A0ABQ7HWF6</accession>
<dbReference type="Pfam" id="PF00326">
    <property type="entry name" value="Peptidase_S9"/>
    <property type="match status" value="1"/>
</dbReference>
<keyword evidence="1" id="KW-0472">Membrane</keyword>
<proteinExistence type="predicted"/>
<gene>
    <name evidence="3" type="primary">abhd13_0</name>
    <name evidence="3" type="ORF">TCON_2281</name>
</gene>
<dbReference type="InterPro" id="IPR001375">
    <property type="entry name" value="Peptidase_S9_cat"/>
</dbReference>
<evidence type="ECO:0000256" key="1">
    <source>
        <dbReference type="SAM" id="Phobius"/>
    </source>
</evidence>
<dbReference type="Proteomes" id="UP001516464">
    <property type="component" value="Unassembled WGS sequence"/>
</dbReference>
<keyword evidence="1" id="KW-0812">Transmembrane</keyword>
<evidence type="ECO:0000259" key="2">
    <source>
        <dbReference type="Pfam" id="PF00326"/>
    </source>
</evidence>
<keyword evidence="4" id="KW-1185">Reference proteome</keyword>
<evidence type="ECO:0000313" key="3">
    <source>
        <dbReference type="EMBL" id="KAF7682495.1"/>
    </source>
</evidence>
<dbReference type="PANTHER" id="PTHR12277:SF81">
    <property type="entry name" value="PROTEIN ABHD13"/>
    <property type="match status" value="1"/>
</dbReference>
<dbReference type="EMBL" id="SBIQ01000244">
    <property type="protein sequence ID" value="KAF7682495.1"/>
    <property type="molecule type" value="Genomic_DNA"/>
</dbReference>
<organism evidence="3 4">
    <name type="scientific">Astathelohania contejeani</name>
    <dbReference type="NCBI Taxonomy" id="164912"/>
    <lineage>
        <taxon>Eukaryota</taxon>
        <taxon>Fungi</taxon>
        <taxon>Fungi incertae sedis</taxon>
        <taxon>Microsporidia</taxon>
        <taxon>Astathelohaniidae</taxon>
        <taxon>Astathelohania</taxon>
    </lineage>
</organism>
<reference evidence="3 4" key="1">
    <citation type="submission" date="2019-01" db="EMBL/GenBank/DDBJ databases">
        <title>Genomes sequencing and comparative genomics of infectious freshwater microsporidia, Cucumispora dikerogammari and Thelohania contejeani.</title>
        <authorList>
            <person name="Cormier A."/>
            <person name="Giraud I."/>
            <person name="Wattier R."/>
            <person name="Teixeira M."/>
            <person name="Grandjean F."/>
            <person name="Rigaud T."/>
            <person name="Cordaux R."/>
        </authorList>
    </citation>
    <scope>NUCLEOTIDE SEQUENCE [LARGE SCALE GENOMIC DNA]</scope>
    <source>
        <strain evidence="3">T1</strain>
        <tissue evidence="3">Spores</tissue>
    </source>
</reference>
<dbReference type="InterPro" id="IPR029058">
    <property type="entry name" value="AB_hydrolase_fold"/>
</dbReference>